<reference evidence="8 9" key="1">
    <citation type="submission" date="2019-01" db="EMBL/GenBank/DDBJ databases">
        <title>Draft genome sequence of Cellulomonas takizawaensis strain TKZ-21.</title>
        <authorList>
            <person name="Yamamura H."/>
            <person name="Hayashi T."/>
            <person name="Hamada M."/>
            <person name="Serisawa Y."/>
            <person name="Matsuyama K."/>
            <person name="Nakagawa Y."/>
            <person name="Otoguro M."/>
            <person name="Yanagida F."/>
            <person name="Hayakawa M."/>
        </authorList>
    </citation>
    <scope>NUCLEOTIDE SEQUENCE [LARGE SCALE GENOMIC DNA]</scope>
    <source>
        <strain evidence="8 9">NBRC12680</strain>
    </source>
</reference>
<dbReference type="InterPro" id="IPR045600">
    <property type="entry name" value="RelA/SpoT_AH_RIS"/>
</dbReference>
<dbReference type="CDD" id="cd05399">
    <property type="entry name" value="NT_Rel-Spo_like"/>
    <property type="match status" value="1"/>
</dbReference>
<dbReference type="InterPro" id="IPR012675">
    <property type="entry name" value="Beta-grasp_dom_sf"/>
</dbReference>
<dbReference type="PROSITE" id="PS51671">
    <property type="entry name" value="ACT"/>
    <property type="match status" value="1"/>
</dbReference>
<comment type="pathway">
    <text evidence="1">Purine metabolism; ppGpp biosynthesis; ppGpp from GTP: step 1/2.</text>
</comment>
<dbReference type="RefSeq" id="WP_130779788.1">
    <property type="nucleotide sequence ID" value="NZ_BIMR01000013.1"/>
</dbReference>
<sequence length="778" mass="85679">MSDDVRAPEASAQDVGTDANASASSRVRSRLVRFGQRSGPAFPALEPVLQAARTNHPKADLAVVEQAYVVAEKAHRGQLRKSGDPYITHPVAVATILAELGMTPSTLAAALLHDTVEDTEYSLDQLRREFGPEVAMLVDGVTKLDKVTYGDAAQAETVRKMVVAMSRDIRVLVIKLADRLHNARTWKFVASASAEKKARETLEIYAPLAHRLGMNTIKWELEDLSFATLYPKLYDEIVHLVAERAPAREEYLAVVREQVGADLRTAKIKATVTGRPKHYYSIYQKMIVRGRDFADIYDLVGVRVLVDTVRDCYAALGALHARWNPVPGRFKDYIAMPKFNLYQSLHTTVIGPGGKPVEIQIRTHDMHRRAEYGVAAHWKYKEIAKNAAGSQGTDPAGNDMVWLRQLVDWQKETADPSEFLDSLRFEIAGSEVYVFTPKGDVIGLPSGSTPVDFAYAVHTEVGHRTMGARVNGRLVPLDSALENGDVVDVFTSKSETAGPSRDWLGFVKSPRARNKIRQWFSKERREEAIEHGKDAIAKAMRKQNLPIQRLLSHESLVALANEMRYQDVSALYAAIGEGQVSAATVVQRLVHSLGGEPAAEEDLAEAARPGPTARRVRTGDPGVVVKGVDDVWVKLAKCCTPVPGDDIVGFVTRGAGVSVHRSDCLNVDALRSQPERMVDVKWTHSSSSMFLVQIQVEALDRSRLLSDVTRVLSDHHVNILSASVSTSRDRVALSRFVFEMAEPSHLASVLAAVRKVEGVFDVYRITGAKAAEEPVIRA</sequence>
<comment type="catalytic activity">
    <reaction evidence="2">
        <text>GTP + ATP = guanosine 3'-diphosphate 5'-triphosphate + AMP</text>
        <dbReference type="Rhea" id="RHEA:22088"/>
        <dbReference type="ChEBI" id="CHEBI:30616"/>
        <dbReference type="ChEBI" id="CHEBI:37565"/>
        <dbReference type="ChEBI" id="CHEBI:142410"/>
        <dbReference type="ChEBI" id="CHEBI:456215"/>
        <dbReference type="EC" id="2.7.6.5"/>
    </reaction>
</comment>
<gene>
    <name evidence="8" type="primary">relA</name>
    <name evidence="8" type="ORF">CBZ_02200</name>
</gene>
<comment type="caution">
    <text evidence="8">The sequence shown here is derived from an EMBL/GenBank/DDBJ whole genome shotgun (WGS) entry which is preliminary data.</text>
</comment>
<dbReference type="CDD" id="cd00077">
    <property type="entry name" value="HDc"/>
    <property type="match status" value="1"/>
</dbReference>
<evidence type="ECO:0000256" key="2">
    <source>
        <dbReference type="ARBA" id="ARBA00048244"/>
    </source>
</evidence>
<dbReference type="Gene3D" id="1.10.3210.10">
    <property type="entry name" value="Hypothetical protein af1432"/>
    <property type="match status" value="1"/>
</dbReference>
<dbReference type="InterPro" id="IPR004811">
    <property type="entry name" value="RelA/Spo_fam"/>
</dbReference>
<keyword evidence="8" id="KW-0808">Transferase</keyword>
<evidence type="ECO:0000256" key="4">
    <source>
        <dbReference type="SAM" id="MobiDB-lite"/>
    </source>
</evidence>
<dbReference type="InterPro" id="IPR006674">
    <property type="entry name" value="HD_domain"/>
</dbReference>
<dbReference type="CDD" id="cd01668">
    <property type="entry name" value="TGS_RSH"/>
    <property type="match status" value="1"/>
</dbReference>
<dbReference type="Pfam" id="PF19296">
    <property type="entry name" value="RelA_AH_RIS"/>
    <property type="match status" value="1"/>
</dbReference>
<dbReference type="Pfam" id="PF02824">
    <property type="entry name" value="TGS"/>
    <property type="match status" value="1"/>
</dbReference>
<dbReference type="Proteomes" id="UP000289954">
    <property type="component" value="Unassembled WGS sequence"/>
</dbReference>
<comment type="similarity">
    <text evidence="3">Belongs to the relA/spoT family.</text>
</comment>
<feature type="domain" description="HD" evidence="6">
    <location>
        <begin position="86"/>
        <end position="183"/>
    </location>
</feature>
<dbReference type="Pfam" id="PF13328">
    <property type="entry name" value="HD_4"/>
    <property type="match status" value="1"/>
</dbReference>
<evidence type="ECO:0000313" key="9">
    <source>
        <dbReference type="Proteomes" id="UP000289954"/>
    </source>
</evidence>
<dbReference type="Gene3D" id="3.30.460.10">
    <property type="entry name" value="Beta Polymerase, domain 2"/>
    <property type="match status" value="1"/>
</dbReference>
<dbReference type="InterPro" id="IPR033655">
    <property type="entry name" value="TGS_RelA/SpoT"/>
</dbReference>
<dbReference type="GO" id="GO:0005886">
    <property type="term" value="C:plasma membrane"/>
    <property type="evidence" value="ECO:0007669"/>
    <property type="project" value="TreeGrafter"/>
</dbReference>
<protein>
    <submittedName>
        <fullName evidence="8">GTP pyrophosphokinase</fullName>
    </submittedName>
</protein>
<dbReference type="Pfam" id="PF04607">
    <property type="entry name" value="RelA_SpoT"/>
    <property type="match status" value="1"/>
</dbReference>
<dbReference type="PANTHER" id="PTHR21262:SF31">
    <property type="entry name" value="GTP PYROPHOSPHOKINASE"/>
    <property type="match status" value="1"/>
</dbReference>
<evidence type="ECO:0000313" key="8">
    <source>
        <dbReference type="EMBL" id="GCE75164.1"/>
    </source>
</evidence>
<dbReference type="SMART" id="SM00471">
    <property type="entry name" value="HDc"/>
    <property type="match status" value="1"/>
</dbReference>
<dbReference type="SUPFAM" id="SSF81301">
    <property type="entry name" value="Nucleotidyltransferase"/>
    <property type="match status" value="1"/>
</dbReference>
<dbReference type="SUPFAM" id="SSF81271">
    <property type="entry name" value="TGS-like"/>
    <property type="match status" value="1"/>
</dbReference>
<dbReference type="Gene3D" id="3.10.20.30">
    <property type="match status" value="1"/>
</dbReference>
<evidence type="ECO:0000256" key="3">
    <source>
        <dbReference type="RuleBase" id="RU003847"/>
    </source>
</evidence>
<evidence type="ECO:0000256" key="1">
    <source>
        <dbReference type="ARBA" id="ARBA00004976"/>
    </source>
</evidence>
<evidence type="ECO:0000259" key="6">
    <source>
        <dbReference type="PROSITE" id="PS51831"/>
    </source>
</evidence>
<dbReference type="GO" id="GO:0008728">
    <property type="term" value="F:GTP diphosphokinase activity"/>
    <property type="evidence" value="ECO:0007669"/>
    <property type="project" value="UniProtKB-EC"/>
</dbReference>
<keyword evidence="9" id="KW-1185">Reference proteome</keyword>
<dbReference type="InterPro" id="IPR003607">
    <property type="entry name" value="HD/PDEase_dom"/>
</dbReference>
<dbReference type="FunFam" id="3.10.20.30:FF:000002">
    <property type="entry name" value="GTP pyrophosphokinase (RelA/SpoT)"/>
    <property type="match status" value="1"/>
</dbReference>
<dbReference type="PROSITE" id="PS51880">
    <property type="entry name" value="TGS"/>
    <property type="match status" value="1"/>
</dbReference>
<dbReference type="InterPro" id="IPR012676">
    <property type="entry name" value="TGS-like"/>
</dbReference>
<dbReference type="Pfam" id="PF13291">
    <property type="entry name" value="ACT_4"/>
    <property type="match status" value="1"/>
</dbReference>
<dbReference type="FunFam" id="3.30.460.10:FF:000001">
    <property type="entry name" value="GTP pyrophosphokinase RelA"/>
    <property type="match status" value="1"/>
</dbReference>
<proteinExistence type="inferred from homology"/>
<dbReference type="GO" id="GO:0015970">
    <property type="term" value="P:guanosine tetraphosphate biosynthetic process"/>
    <property type="evidence" value="ECO:0007669"/>
    <property type="project" value="UniProtKB-UniPathway"/>
</dbReference>
<evidence type="ECO:0000259" key="5">
    <source>
        <dbReference type="PROSITE" id="PS51671"/>
    </source>
</evidence>
<dbReference type="InterPro" id="IPR043519">
    <property type="entry name" value="NT_sf"/>
</dbReference>
<dbReference type="EMBL" id="BIMR01000013">
    <property type="protein sequence ID" value="GCE75164.1"/>
    <property type="molecule type" value="Genomic_DNA"/>
</dbReference>
<dbReference type="InterPro" id="IPR007685">
    <property type="entry name" value="RelA_SpoT"/>
</dbReference>
<feature type="domain" description="TGS" evidence="7">
    <location>
        <begin position="430"/>
        <end position="491"/>
    </location>
</feature>
<comment type="function">
    <text evidence="3">In eubacteria ppGpp (guanosine 3'-diphosphate 5'-diphosphate) is a mediator of the stringent response that coordinates a variety of cellular activities in response to changes in nutritional abundance.</text>
</comment>
<accession>A0A402DM03</accession>
<dbReference type="PROSITE" id="PS51831">
    <property type="entry name" value="HD"/>
    <property type="match status" value="1"/>
</dbReference>
<dbReference type="CDD" id="cd04876">
    <property type="entry name" value="ACT_RelA-SpoT"/>
    <property type="match status" value="1"/>
</dbReference>
<keyword evidence="8" id="KW-0418">Kinase</keyword>
<evidence type="ECO:0000259" key="7">
    <source>
        <dbReference type="PROSITE" id="PS51880"/>
    </source>
</evidence>
<dbReference type="InterPro" id="IPR004095">
    <property type="entry name" value="TGS"/>
</dbReference>
<feature type="region of interest" description="Disordered" evidence="4">
    <location>
        <begin position="1"/>
        <end position="22"/>
    </location>
</feature>
<dbReference type="UniPathway" id="UPA00908">
    <property type="reaction ID" value="UER00884"/>
</dbReference>
<dbReference type="OrthoDB" id="9805041at2"/>
<feature type="domain" description="ACT" evidence="5">
    <location>
        <begin position="693"/>
        <end position="767"/>
    </location>
</feature>
<dbReference type="InterPro" id="IPR045865">
    <property type="entry name" value="ACT-like_dom_sf"/>
</dbReference>
<dbReference type="NCBIfam" id="TIGR00691">
    <property type="entry name" value="spoT_relA"/>
    <property type="match status" value="1"/>
</dbReference>
<organism evidence="8 9">
    <name type="scientific">Cellulomonas biazotea</name>
    <dbReference type="NCBI Taxonomy" id="1709"/>
    <lineage>
        <taxon>Bacteria</taxon>
        <taxon>Bacillati</taxon>
        <taxon>Actinomycetota</taxon>
        <taxon>Actinomycetes</taxon>
        <taxon>Micrococcales</taxon>
        <taxon>Cellulomonadaceae</taxon>
        <taxon>Cellulomonas</taxon>
    </lineage>
</organism>
<dbReference type="FunFam" id="1.10.3210.10:FF:000001">
    <property type="entry name" value="GTP pyrophosphokinase RelA"/>
    <property type="match status" value="1"/>
</dbReference>
<dbReference type="SUPFAM" id="SSF109604">
    <property type="entry name" value="HD-domain/PDEase-like"/>
    <property type="match status" value="1"/>
</dbReference>
<dbReference type="AlphaFoldDB" id="A0A402DM03"/>
<dbReference type="PANTHER" id="PTHR21262">
    <property type="entry name" value="GUANOSINE-3',5'-BIS DIPHOSPHATE 3'-PYROPHOSPHOHYDROLASE"/>
    <property type="match status" value="1"/>
</dbReference>
<dbReference type="GO" id="GO:0016301">
    <property type="term" value="F:kinase activity"/>
    <property type="evidence" value="ECO:0007669"/>
    <property type="project" value="UniProtKB-KW"/>
</dbReference>
<name>A0A402DM03_9CELL</name>
<dbReference type="InterPro" id="IPR002912">
    <property type="entry name" value="ACT_dom"/>
</dbReference>
<dbReference type="SMART" id="SM00954">
    <property type="entry name" value="RelA_SpoT"/>
    <property type="match status" value="1"/>
</dbReference>
<dbReference type="Gene3D" id="3.30.70.260">
    <property type="match status" value="1"/>
</dbReference>
<dbReference type="SUPFAM" id="SSF55021">
    <property type="entry name" value="ACT-like"/>
    <property type="match status" value="1"/>
</dbReference>